<keyword evidence="4" id="KW-0238">DNA-binding</keyword>
<evidence type="ECO:0000256" key="5">
    <source>
        <dbReference type="ARBA" id="ARBA00023163"/>
    </source>
</evidence>
<dbReference type="InterPro" id="IPR015350">
    <property type="entry name" value="Beta-trefoil_DNA-bd_dom"/>
</dbReference>
<dbReference type="InterPro" id="IPR008967">
    <property type="entry name" value="p53-like_TF_DNA-bd_sf"/>
</dbReference>
<dbReference type="STRING" id="131310.A0A0N4ZQN3"/>
<evidence type="ECO:0000256" key="6">
    <source>
        <dbReference type="ARBA" id="ARBA00023242"/>
    </source>
</evidence>
<dbReference type="Proteomes" id="UP000038045">
    <property type="component" value="Unplaced"/>
</dbReference>
<dbReference type="Pfam" id="PF20144">
    <property type="entry name" value="TIG_SUH"/>
    <property type="match status" value="1"/>
</dbReference>
<dbReference type="Pfam" id="PF09270">
    <property type="entry name" value="BTD"/>
    <property type="match status" value="1"/>
</dbReference>
<organism evidence="9 10">
    <name type="scientific">Parastrongyloides trichosuri</name>
    <name type="common">Possum-specific nematode worm</name>
    <dbReference type="NCBI Taxonomy" id="131310"/>
    <lineage>
        <taxon>Eukaryota</taxon>
        <taxon>Metazoa</taxon>
        <taxon>Ecdysozoa</taxon>
        <taxon>Nematoda</taxon>
        <taxon>Chromadorea</taxon>
        <taxon>Rhabditida</taxon>
        <taxon>Tylenchina</taxon>
        <taxon>Panagrolaimomorpha</taxon>
        <taxon>Strongyloidoidea</taxon>
        <taxon>Strongyloididae</taxon>
        <taxon>Parastrongyloides</taxon>
    </lineage>
</organism>
<evidence type="ECO:0000256" key="1">
    <source>
        <dbReference type="ARBA" id="ARBA00004123"/>
    </source>
</evidence>
<dbReference type="Gene3D" id="2.80.10.50">
    <property type="match status" value="1"/>
</dbReference>
<evidence type="ECO:0000256" key="2">
    <source>
        <dbReference type="ARBA" id="ARBA00009704"/>
    </source>
</evidence>
<evidence type="ECO:0000259" key="7">
    <source>
        <dbReference type="SMART" id="SM01267"/>
    </source>
</evidence>
<dbReference type="InterPro" id="IPR015351">
    <property type="entry name" value="RBP-J/Cbf11/Cbf12_DNA-bd"/>
</dbReference>
<dbReference type="PANTHER" id="PTHR10665">
    <property type="entry name" value="RECOMBINING BINDING PROTEIN SUPPRESSOR OF HAIRLESS"/>
    <property type="match status" value="1"/>
</dbReference>
<dbReference type="InterPro" id="IPR038007">
    <property type="entry name" value="RBP-Jkappa_IPT"/>
</dbReference>
<dbReference type="GO" id="GO:0001228">
    <property type="term" value="F:DNA-binding transcription activator activity, RNA polymerase II-specific"/>
    <property type="evidence" value="ECO:0007669"/>
    <property type="project" value="InterPro"/>
</dbReference>
<evidence type="ECO:0000256" key="3">
    <source>
        <dbReference type="ARBA" id="ARBA00023015"/>
    </source>
</evidence>
<evidence type="ECO:0000313" key="10">
    <source>
        <dbReference type="WBParaSite" id="PTRK_0001082600.1"/>
    </source>
</evidence>
<accession>A0A0N4ZQN3</accession>
<evidence type="ECO:0000313" key="9">
    <source>
        <dbReference type="Proteomes" id="UP000038045"/>
    </source>
</evidence>
<dbReference type="SMART" id="SM01268">
    <property type="entry name" value="BTD"/>
    <property type="match status" value="1"/>
</dbReference>
<dbReference type="WBParaSite" id="PTRK_0001082600.1">
    <property type="protein sequence ID" value="PTRK_0001082600.1"/>
    <property type="gene ID" value="PTRK_0001082600"/>
</dbReference>
<keyword evidence="5" id="KW-0804">Transcription</keyword>
<dbReference type="InterPro" id="IPR014756">
    <property type="entry name" value="Ig_E-set"/>
</dbReference>
<proteinExistence type="inferred from homology"/>
<dbReference type="GO" id="GO:0000978">
    <property type="term" value="F:RNA polymerase II cis-regulatory region sequence-specific DNA binding"/>
    <property type="evidence" value="ECO:0007669"/>
    <property type="project" value="InterPro"/>
</dbReference>
<dbReference type="InterPro" id="IPR036358">
    <property type="entry name" value="BTD_sf"/>
</dbReference>
<feature type="domain" description="RBP-J/Cbf11/Cbf12 DNA binding" evidence="7">
    <location>
        <begin position="148"/>
        <end position="302"/>
    </location>
</feature>
<keyword evidence="9" id="KW-1185">Reference proteome</keyword>
<reference evidence="10" key="1">
    <citation type="submission" date="2017-02" db="UniProtKB">
        <authorList>
            <consortium name="WormBaseParasite"/>
        </authorList>
    </citation>
    <scope>IDENTIFICATION</scope>
</reference>
<dbReference type="AlphaFoldDB" id="A0A0N4ZQN3"/>
<keyword evidence="3" id="KW-0805">Transcription regulation</keyword>
<evidence type="ECO:0000256" key="4">
    <source>
        <dbReference type="ARBA" id="ARBA00023125"/>
    </source>
</evidence>
<dbReference type="Pfam" id="PF09271">
    <property type="entry name" value="LAG1-DNAbind"/>
    <property type="match status" value="1"/>
</dbReference>
<dbReference type="Gene3D" id="2.60.40.1450">
    <property type="entry name" value="LAG1, DNA binding domain"/>
    <property type="match status" value="1"/>
</dbReference>
<dbReference type="SUPFAM" id="SSF81296">
    <property type="entry name" value="E set domains"/>
    <property type="match status" value="1"/>
</dbReference>
<dbReference type="InterPro" id="IPR040159">
    <property type="entry name" value="CLS_fam"/>
</dbReference>
<protein>
    <submittedName>
        <fullName evidence="10">Ubiquitin-like domain-containing protein</fullName>
    </submittedName>
</protein>
<dbReference type="SUPFAM" id="SSF110217">
    <property type="entry name" value="DNA-binding protein LAG-1 (CSL)"/>
    <property type="match status" value="1"/>
</dbReference>
<dbReference type="Gene3D" id="2.60.40.10">
    <property type="entry name" value="Immunoglobulins"/>
    <property type="match status" value="1"/>
</dbReference>
<comment type="similarity">
    <text evidence="2">Belongs to the Su(H) family.</text>
</comment>
<keyword evidence="6" id="KW-0539">Nucleus</keyword>
<dbReference type="InterPro" id="IPR037095">
    <property type="entry name" value="RBP-J/Cbf11_DNA-bd_sf"/>
</dbReference>
<feature type="domain" description="Beta-trefoil DNA-binding" evidence="8">
    <location>
        <begin position="305"/>
        <end position="470"/>
    </location>
</feature>
<dbReference type="SUPFAM" id="SSF49417">
    <property type="entry name" value="p53-like transcription factors"/>
    <property type="match status" value="1"/>
</dbReference>
<dbReference type="SMART" id="SM01267">
    <property type="entry name" value="LAG1_DNAbind"/>
    <property type="match status" value="1"/>
</dbReference>
<sequence>MSNQELLQNRVKRAKIVRRSSINNPVTIISSEQGLEFGNDSNTLLDDITLQQKTTAMLKDAGGIIDALHNMDNNKLSLTQINNMIPNFSKNSDSSSHEYSNCYTQIYPAIQPINNLLKQNHFPVPGPVTKSIMAEYLSKKKHVDCIINLRCITVGQKSYGDEKRFLCPPPTIELINLNGWKNLKIEVEKFINEIVLKHGDTVQKGQILTNIALQNDPSKLLGTARSYGIQNVKEMPVEFNENTGLAILKNVYFTHISTIKSTHISAHLYYSCGLDLGQFDTDDIRIISKPSKKKSNAVRNETKHLFIASGLKIALFARIRNQVVHTKFVHFHENNFVSSPSHWGCLEIYIIDEKKTNLDDKENETFSYKDGNLCFGNIVKIIDGKSGLGLPLLRILKPEKTIIDINEELLLEDSNEPVCQLQKVCFQYLYDPIKFISLKSDNVTMSDASKEDDGKLKVAEDCIIQIVSAKEKEETFYCSTGITPFPITPIPTVLHICDCGADSDYRIEISGYNFVPNLIAWVGDEQLLTIFKSGGQLTAIPNKEQYLMFKIFYEQKNMKALVLSISRDDGVIFGTNFTIKPT</sequence>
<name>A0A0N4ZQN3_PARTI</name>
<dbReference type="GO" id="GO:0005634">
    <property type="term" value="C:nucleus"/>
    <property type="evidence" value="ECO:0007669"/>
    <property type="project" value="UniProtKB-SubCell"/>
</dbReference>
<comment type="subcellular location">
    <subcellularLocation>
        <location evidence="1">Nucleus</location>
    </subcellularLocation>
</comment>
<dbReference type="InterPro" id="IPR013783">
    <property type="entry name" value="Ig-like_fold"/>
</dbReference>
<evidence type="ECO:0000259" key="8">
    <source>
        <dbReference type="SMART" id="SM01268"/>
    </source>
</evidence>